<evidence type="ECO:0000313" key="2">
    <source>
        <dbReference type="EMBL" id="QQK79065.1"/>
    </source>
</evidence>
<organism evidence="2 3">
    <name type="scientific">Salicibibacter cibi</name>
    <dbReference type="NCBI Taxonomy" id="2743001"/>
    <lineage>
        <taxon>Bacteria</taxon>
        <taxon>Bacillati</taxon>
        <taxon>Bacillota</taxon>
        <taxon>Bacilli</taxon>
        <taxon>Bacillales</taxon>
        <taxon>Bacillaceae</taxon>
        <taxon>Salicibibacter</taxon>
    </lineage>
</organism>
<feature type="transmembrane region" description="Helical" evidence="1">
    <location>
        <begin position="165"/>
        <end position="187"/>
    </location>
</feature>
<reference evidence="2 3" key="1">
    <citation type="submission" date="2020-06" db="EMBL/GenBank/DDBJ databases">
        <title>Genomic analysis of Salicibibacter sp. NKC21-4.</title>
        <authorList>
            <person name="Oh Y.J."/>
        </authorList>
    </citation>
    <scope>NUCLEOTIDE SEQUENCE [LARGE SCALE GENOMIC DNA]</scope>
    <source>
        <strain evidence="2 3">NKC21-4</strain>
    </source>
</reference>
<dbReference type="KEGG" id="scib:HUG20_03540"/>
<dbReference type="EMBL" id="CP054706">
    <property type="protein sequence ID" value="QQK79065.1"/>
    <property type="molecule type" value="Genomic_DNA"/>
</dbReference>
<accession>A0A7T6Z8V8</accession>
<evidence type="ECO:0000313" key="3">
    <source>
        <dbReference type="Proteomes" id="UP000595349"/>
    </source>
</evidence>
<feature type="transmembrane region" description="Helical" evidence="1">
    <location>
        <begin position="199"/>
        <end position="220"/>
    </location>
</feature>
<dbReference type="Proteomes" id="UP000595349">
    <property type="component" value="Chromosome"/>
</dbReference>
<keyword evidence="1" id="KW-0472">Membrane</keyword>
<keyword evidence="1" id="KW-1133">Transmembrane helix</keyword>
<proteinExistence type="predicted"/>
<feature type="transmembrane region" description="Helical" evidence="1">
    <location>
        <begin position="46"/>
        <end position="65"/>
    </location>
</feature>
<feature type="transmembrane region" description="Helical" evidence="1">
    <location>
        <begin position="137"/>
        <end position="158"/>
    </location>
</feature>
<dbReference type="RefSeq" id="WP_200088154.1">
    <property type="nucleotide sequence ID" value="NZ_CP054706.1"/>
</dbReference>
<feature type="transmembrane region" description="Helical" evidence="1">
    <location>
        <begin position="20"/>
        <end position="40"/>
    </location>
</feature>
<sequence>MNPVKGNLLIFYYDLRQSFLIFWSILGFLLLVTFFINMNWPEGDFFFFINFPVYIYLAITAFISLKNYYPFSMGMGSTRRNFQRSMISGFIALAALSALTLNIAMRISERLSDAWGLNIGFTSLGQIDTVPNQFISVFWLDFTICLFLMAITYAIACLHYRYGHLITYLSIAVIIMILIIPGVNDLLNQLIEGFWQDNALWYFSSLILIACVFFGAAALIMRKAPLQSATGK</sequence>
<keyword evidence="3" id="KW-1185">Reference proteome</keyword>
<name>A0A7T6Z8V8_9BACI</name>
<dbReference type="AlphaFoldDB" id="A0A7T6Z8V8"/>
<protein>
    <submittedName>
        <fullName evidence="2">Uncharacterized protein</fullName>
    </submittedName>
</protein>
<evidence type="ECO:0000256" key="1">
    <source>
        <dbReference type="SAM" id="Phobius"/>
    </source>
</evidence>
<feature type="transmembrane region" description="Helical" evidence="1">
    <location>
        <begin position="86"/>
        <end position="105"/>
    </location>
</feature>
<gene>
    <name evidence="2" type="ORF">HUG20_03540</name>
</gene>
<keyword evidence="1" id="KW-0812">Transmembrane</keyword>